<dbReference type="RefSeq" id="WP_035754813.1">
    <property type="nucleotide sequence ID" value="NZ_JRNH01000007.1"/>
</dbReference>
<sequence length="422" mass="44693">MSFAVVDLDDPGEIRAKASDARSKFNDAADAMQVVRKGWSPIQDHYAAPEAPTVSGAMDAPHKIVGDFDDAGDKIKSALDDYASDLDGLKERRKALIDKINDYKAMDPDDDDESGQEDKEKLRKEIETEAISLAEDKDDIQNRCRDRLLAVSIDENDASDAKDKAPRAKEGAGENIVGAFANAMWDSVTRSNDLDGRWGPVAQIGNIYFDKWAYIFKGLQWSMGKKVPVSFADARWQMPKTLQRMTAGSFGLLHSAVRWSPLGDSWNPMRTAGKAKGTVETLATRARMRIKSRNNWVAKKPIDQGALNDVGKYAKVASRASSVIGIGVTAATSWQEDSKTHPSMGNGEKAVRAGVTTGATLAGGLGGAKAGAMVGGAVGSVIPGAGTAVGAVIGGFVGGVAGGMVGGRAGDGAKEVMSSWKD</sequence>
<reference evidence="2 3" key="1">
    <citation type="submission" date="2014-07" db="EMBL/GenBank/DDBJ databases">
        <authorList>
            <person name="McCorrison J."/>
            <person name="Sanka R."/>
            <person name="Torralba M."/>
            <person name="Gillis M."/>
            <person name="Haft D.H."/>
            <person name="Methe B."/>
            <person name="Sutton G."/>
            <person name="Nelson K.E."/>
        </authorList>
    </citation>
    <scope>NUCLEOTIDE SEQUENCE [LARGE SCALE GENOMIC DNA]</scope>
    <source>
        <strain evidence="2 3">DNF00011</strain>
    </source>
</reference>
<organism evidence="2 3">
    <name type="scientific">Pseudoglutamicibacter albus DNF00011</name>
    <dbReference type="NCBI Taxonomy" id="1401063"/>
    <lineage>
        <taxon>Bacteria</taxon>
        <taxon>Bacillati</taxon>
        <taxon>Actinomycetota</taxon>
        <taxon>Actinomycetes</taxon>
        <taxon>Micrococcales</taxon>
        <taxon>Micrococcaceae</taxon>
        <taxon>Pseudoglutamicibacter</taxon>
    </lineage>
</organism>
<keyword evidence="1" id="KW-0175">Coiled coil</keyword>
<dbReference type="Proteomes" id="UP000053528">
    <property type="component" value="Unassembled WGS sequence"/>
</dbReference>
<name>A0A095YFR1_9MICC</name>
<accession>A0A095YFR1</accession>
<dbReference type="EMBL" id="JRNH01000007">
    <property type="protein sequence ID" value="KGF21108.1"/>
    <property type="molecule type" value="Genomic_DNA"/>
</dbReference>
<dbReference type="AlphaFoldDB" id="A0A095YFR1"/>
<gene>
    <name evidence="2" type="ORF">HMPREF2128_02725</name>
</gene>
<evidence type="ECO:0000256" key="1">
    <source>
        <dbReference type="SAM" id="Coils"/>
    </source>
</evidence>
<protein>
    <submittedName>
        <fullName evidence="2">Uncharacterized protein</fullName>
    </submittedName>
</protein>
<evidence type="ECO:0000313" key="2">
    <source>
        <dbReference type="EMBL" id="KGF21108.1"/>
    </source>
</evidence>
<proteinExistence type="predicted"/>
<evidence type="ECO:0000313" key="3">
    <source>
        <dbReference type="Proteomes" id="UP000053528"/>
    </source>
</evidence>
<feature type="coiled-coil region" evidence="1">
    <location>
        <begin position="79"/>
        <end position="143"/>
    </location>
</feature>
<comment type="caution">
    <text evidence="2">The sequence shown here is derived from an EMBL/GenBank/DDBJ whole genome shotgun (WGS) entry which is preliminary data.</text>
</comment>